<feature type="chain" id="PRO_5047084573" evidence="7">
    <location>
        <begin position="29"/>
        <end position="191"/>
    </location>
</feature>
<feature type="transmembrane region" description="Helical" evidence="6">
    <location>
        <begin position="167"/>
        <end position="187"/>
    </location>
</feature>
<dbReference type="InterPro" id="IPR032694">
    <property type="entry name" value="CopC/D"/>
</dbReference>
<accession>A0ABP7IMG9</accession>
<keyword evidence="6" id="KW-0812">Transmembrane</keyword>
<dbReference type="RefSeq" id="WP_344944311.1">
    <property type="nucleotide sequence ID" value="NZ_BAAAZR010000017.1"/>
</dbReference>
<dbReference type="InterPro" id="IPR014755">
    <property type="entry name" value="Cu-Rt/internalin_Ig-like"/>
</dbReference>
<evidence type="ECO:0000259" key="8">
    <source>
        <dbReference type="Pfam" id="PF04234"/>
    </source>
</evidence>
<reference evidence="10" key="1">
    <citation type="journal article" date="2019" name="Int. J. Syst. Evol. Microbiol.">
        <title>The Global Catalogue of Microorganisms (GCM) 10K type strain sequencing project: providing services to taxonomists for standard genome sequencing and annotation.</title>
        <authorList>
            <consortium name="The Broad Institute Genomics Platform"/>
            <consortium name="The Broad Institute Genome Sequencing Center for Infectious Disease"/>
            <person name="Wu L."/>
            <person name="Ma J."/>
        </authorList>
    </citation>
    <scope>NUCLEOTIDE SEQUENCE [LARGE SCALE GENOMIC DNA]</scope>
    <source>
        <strain evidence="10">JCM 16908</strain>
    </source>
</reference>
<evidence type="ECO:0000256" key="2">
    <source>
        <dbReference type="ARBA" id="ARBA00022723"/>
    </source>
</evidence>
<feature type="domain" description="CopC" evidence="8">
    <location>
        <begin position="29"/>
        <end position="119"/>
    </location>
</feature>
<dbReference type="PANTHER" id="PTHR34820:SF4">
    <property type="entry name" value="INNER MEMBRANE PROTEIN YEBZ"/>
    <property type="match status" value="1"/>
</dbReference>
<keyword evidence="4" id="KW-0186">Copper</keyword>
<dbReference type="SUPFAM" id="SSF81296">
    <property type="entry name" value="E set domains"/>
    <property type="match status" value="1"/>
</dbReference>
<dbReference type="InterPro" id="IPR014756">
    <property type="entry name" value="Ig_E-set"/>
</dbReference>
<comment type="subcellular location">
    <subcellularLocation>
        <location evidence="1">Cell envelope</location>
    </subcellularLocation>
</comment>
<dbReference type="Pfam" id="PF04234">
    <property type="entry name" value="CopC"/>
    <property type="match status" value="1"/>
</dbReference>
<name>A0ABP7IMG9_9ACTN</name>
<feature type="compositionally biased region" description="Low complexity" evidence="5">
    <location>
        <begin position="123"/>
        <end position="137"/>
    </location>
</feature>
<feature type="signal peptide" evidence="7">
    <location>
        <begin position="1"/>
        <end position="28"/>
    </location>
</feature>
<dbReference type="PANTHER" id="PTHR34820">
    <property type="entry name" value="INNER MEMBRANE PROTEIN YEBZ"/>
    <property type="match status" value="1"/>
</dbReference>
<dbReference type="InterPro" id="IPR007348">
    <property type="entry name" value="CopC_dom"/>
</dbReference>
<evidence type="ECO:0000256" key="7">
    <source>
        <dbReference type="SAM" id="SignalP"/>
    </source>
</evidence>
<keyword evidence="3 7" id="KW-0732">Signal</keyword>
<evidence type="ECO:0000313" key="9">
    <source>
        <dbReference type="EMBL" id="GAA3822153.1"/>
    </source>
</evidence>
<protein>
    <submittedName>
        <fullName evidence="9">Copper resistance protein CopC</fullName>
    </submittedName>
</protein>
<evidence type="ECO:0000256" key="6">
    <source>
        <dbReference type="SAM" id="Phobius"/>
    </source>
</evidence>
<evidence type="ECO:0000313" key="10">
    <source>
        <dbReference type="Proteomes" id="UP001500888"/>
    </source>
</evidence>
<keyword evidence="10" id="KW-1185">Reference proteome</keyword>
<keyword evidence="6" id="KW-0472">Membrane</keyword>
<evidence type="ECO:0000256" key="3">
    <source>
        <dbReference type="ARBA" id="ARBA00022729"/>
    </source>
</evidence>
<dbReference type="Gene3D" id="2.60.40.1220">
    <property type="match status" value="1"/>
</dbReference>
<evidence type="ECO:0000256" key="5">
    <source>
        <dbReference type="SAM" id="MobiDB-lite"/>
    </source>
</evidence>
<organism evidence="9 10">
    <name type="scientific">Sphaerisporangium flaviroseum</name>
    <dbReference type="NCBI Taxonomy" id="509199"/>
    <lineage>
        <taxon>Bacteria</taxon>
        <taxon>Bacillati</taxon>
        <taxon>Actinomycetota</taxon>
        <taxon>Actinomycetes</taxon>
        <taxon>Streptosporangiales</taxon>
        <taxon>Streptosporangiaceae</taxon>
        <taxon>Sphaerisporangium</taxon>
    </lineage>
</organism>
<keyword evidence="6" id="KW-1133">Transmembrane helix</keyword>
<sequence>MRTSPFAAALAFVVAVVLGTALASPALAHTSLKSSDPEKGSTVKGLDSVTLTFNESVRFPVVIVRDAHGRAFHDGKPKMDGPKVIQKVSAPLPSGKYSIAWRVVSDDGHPVEGEIPFTVKAEQASASPTSQAPSPQAVTTAASPPPAQVSATPASRRQDQDQGGIPAWVWIVVFGLAGIGIGVTLSLRKKP</sequence>
<dbReference type="Proteomes" id="UP001500888">
    <property type="component" value="Unassembled WGS sequence"/>
</dbReference>
<comment type="caution">
    <text evidence="9">The sequence shown here is derived from an EMBL/GenBank/DDBJ whole genome shotgun (WGS) entry which is preliminary data.</text>
</comment>
<dbReference type="EMBL" id="BAAAZR010000017">
    <property type="protein sequence ID" value="GAA3822153.1"/>
    <property type="molecule type" value="Genomic_DNA"/>
</dbReference>
<evidence type="ECO:0000256" key="4">
    <source>
        <dbReference type="ARBA" id="ARBA00023008"/>
    </source>
</evidence>
<proteinExistence type="predicted"/>
<keyword evidence="2" id="KW-0479">Metal-binding</keyword>
<feature type="region of interest" description="Disordered" evidence="5">
    <location>
        <begin position="122"/>
        <end position="161"/>
    </location>
</feature>
<gene>
    <name evidence="9" type="ORF">GCM10022226_48180</name>
</gene>
<evidence type="ECO:0000256" key="1">
    <source>
        <dbReference type="ARBA" id="ARBA00004196"/>
    </source>
</evidence>